<sequence length="73" mass="8443">MGVVVADDMPITMVILVVVMDLRENYSYHVDMLLQRFHRVVLVLVDKACFSADESCQGPLKNDSTLYGKYYYY</sequence>
<dbReference type="EnsemblPlants" id="PGSC0003DMT400032801">
    <property type="protein sequence ID" value="PGSC0003DMT400032801"/>
    <property type="gene ID" value="PGSC0003DMG400012597"/>
</dbReference>
<reference evidence="2" key="1">
    <citation type="journal article" date="2011" name="Nature">
        <title>Genome sequence and analysis of the tuber crop potato.</title>
        <authorList>
            <consortium name="The Potato Genome Sequencing Consortium"/>
        </authorList>
    </citation>
    <scope>NUCLEOTIDE SEQUENCE [LARGE SCALE GENOMIC DNA]</scope>
    <source>
        <strain evidence="2">cv. DM1-3 516 R44</strain>
    </source>
</reference>
<dbReference type="HOGENOM" id="CLU_2709632_0_0_1"/>
<keyword evidence="2" id="KW-1185">Reference proteome</keyword>
<proteinExistence type="predicted"/>
<evidence type="ECO:0000313" key="1">
    <source>
        <dbReference type="EnsemblPlants" id="PGSC0003DMT400032801"/>
    </source>
</evidence>
<reference evidence="1" key="2">
    <citation type="submission" date="2015-06" db="UniProtKB">
        <authorList>
            <consortium name="EnsemblPlants"/>
        </authorList>
    </citation>
    <scope>IDENTIFICATION</scope>
    <source>
        <strain evidence="1">DM1-3 516 R44</strain>
    </source>
</reference>
<accession>M1AY28</accession>
<protein>
    <submittedName>
        <fullName evidence="1">Uncharacterized protein</fullName>
    </submittedName>
</protein>
<organism evidence="1 2">
    <name type="scientific">Solanum tuberosum</name>
    <name type="common">Potato</name>
    <dbReference type="NCBI Taxonomy" id="4113"/>
    <lineage>
        <taxon>Eukaryota</taxon>
        <taxon>Viridiplantae</taxon>
        <taxon>Streptophyta</taxon>
        <taxon>Embryophyta</taxon>
        <taxon>Tracheophyta</taxon>
        <taxon>Spermatophyta</taxon>
        <taxon>Magnoliopsida</taxon>
        <taxon>eudicotyledons</taxon>
        <taxon>Gunneridae</taxon>
        <taxon>Pentapetalae</taxon>
        <taxon>asterids</taxon>
        <taxon>lamiids</taxon>
        <taxon>Solanales</taxon>
        <taxon>Solanaceae</taxon>
        <taxon>Solanoideae</taxon>
        <taxon>Solaneae</taxon>
        <taxon>Solanum</taxon>
    </lineage>
</organism>
<dbReference type="Proteomes" id="UP000011115">
    <property type="component" value="Unassembled WGS sequence"/>
</dbReference>
<dbReference type="Gramene" id="PGSC0003DMT400032801">
    <property type="protein sequence ID" value="PGSC0003DMT400032801"/>
    <property type="gene ID" value="PGSC0003DMG400012597"/>
</dbReference>
<evidence type="ECO:0000313" key="2">
    <source>
        <dbReference type="Proteomes" id="UP000011115"/>
    </source>
</evidence>
<name>M1AY28_SOLTU</name>
<dbReference type="InParanoid" id="M1AY28"/>
<dbReference type="AlphaFoldDB" id="M1AY28"/>
<dbReference type="PaxDb" id="4113-PGSC0003DMT400032801"/>